<dbReference type="GO" id="GO:0005730">
    <property type="term" value="C:nucleolus"/>
    <property type="evidence" value="ECO:0007669"/>
    <property type="project" value="InterPro"/>
</dbReference>
<feature type="domain" description="Srp40 C-terminal" evidence="2">
    <location>
        <begin position="204"/>
        <end position="276"/>
    </location>
</feature>
<dbReference type="OrthoDB" id="5599646at2759"/>
<feature type="compositionally biased region" description="Basic and acidic residues" evidence="1">
    <location>
        <begin position="147"/>
        <end position="175"/>
    </location>
</feature>
<dbReference type="Pfam" id="PF08513">
    <property type="entry name" value="LisH"/>
    <property type="match status" value="1"/>
</dbReference>
<feature type="compositionally biased region" description="Acidic residues" evidence="1">
    <location>
        <begin position="176"/>
        <end position="189"/>
    </location>
</feature>
<reference evidence="3" key="1">
    <citation type="submission" date="2021-01" db="UniProtKB">
        <authorList>
            <consortium name="EnsemblMetazoa"/>
        </authorList>
    </citation>
    <scope>IDENTIFICATION</scope>
</reference>
<dbReference type="RefSeq" id="XP_066921540.1">
    <property type="nucleotide sequence ID" value="XM_067065439.1"/>
</dbReference>
<dbReference type="PANTHER" id="PTHR23216:SF1">
    <property type="entry name" value="NUCLEOLAR AND COILED-BODY PHOSPHOPROTEIN 1"/>
    <property type="match status" value="1"/>
</dbReference>
<dbReference type="InterPro" id="IPR007718">
    <property type="entry name" value="Srp40_C"/>
</dbReference>
<evidence type="ECO:0000259" key="2">
    <source>
        <dbReference type="Pfam" id="PF05022"/>
    </source>
</evidence>
<dbReference type="GeneID" id="136808879"/>
<dbReference type="AlphaFoldDB" id="A0A7M5UYP0"/>
<dbReference type="InterPro" id="IPR039191">
    <property type="entry name" value="Nopp140-like"/>
</dbReference>
<accession>A0A7M5UYP0</accession>
<dbReference type="EnsemblMetazoa" id="CLYHEMT006508.1">
    <property type="protein sequence ID" value="CLYHEMP006508.1"/>
    <property type="gene ID" value="CLYHEMG006508"/>
</dbReference>
<dbReference type="EnsemblMetazoa" id="CLYHEMT006508.2">
    <property type="protein sequence ID" value="CLYHEMP006508.2"/>
    <property type="gene ID" value="CLYHEMG006508"/>
</dbReference>
<dbReference type="SMART" id="SM00667">
    <property type="entry name" value="LisH"/>
    <property type="match status" value="1"/>
</dbReference>
<dbReference type="PANTHER" id="PTHR23216">
    <property type="entry name" value="NUCLEOLAR AND COILED-BODY PHOSPHOPROTEIN 1"/>
    <property type="match status" value="1"/>
</dbReference>
<organism evidence="3 4">
    <name type="scientific">Clytia hemisphaerica</name>
    <dbReference type="NCBI Taxonomy" id="252671"/>
    <lineage>
        <taxon>Eukaryota</taxon>
        <taxon>Metazoa</taxon>
        <taxon>Cnidaria</taxon>
        <taxon>Hydrozoa</taxon>
        <taxon>Hydroidolina</taxon>
        <taxon>Leptothecata</taxon>
        <taxon>Obeliida</taxon>
        <taxon>Clytiidae</taxon>
        <taxon>Clytia</taxon>
    </lineage>
</organism>
<evidence type="ECO:0000313" key="4">
    <source>
        <dbReference type="Proteomes" id="UP000594262"/>
    </source>
</evidence>
<feature type="compositionally biased region" description="Basic and acidic residues" evidence="1">
    <location>
        <begin position="234"/>
        <end position="244"/>
    </location>
</feature>
<feature type="compositionally biased region" description="Basic and acidic residues" evidence="1">
    <location>
        <begin position="87"/>
        <end position="121"/>
    </location>
</feature>
<feature type="compositionally biased region" description="Basic residues" evidence="1">
    <location>
        <begin position="245"/>
        <end position="261"/>
    </location>
</feature>
<feature type="region of interest" description="Disordered" evidence="1">
    <location>
        <begin position="63"/>
        <end position="199"/>
    </location>
</feature>
<protein>
    <recommendedName>
        <fullName evidence="2">Srp40 C-terminal domain-containing protein</fullName>
    </recommendedName>
</protein>
<feature type="compositionally biased region" description="Basic and acidic residues" evidence="1">
    <location>
        <begin position="63"/>
        <end position="78"/>
    </location>
</feature>
<evidence type="ECO:0000313" key="3">
    <source>
        <dbReference type="EnsemblMetazoa" id="CLYHEMP006508.1"/>
    </source>
</evidence>
<proteinExistence type="predicted"/>
<dbReference type="Proteomes" id="UP000594262">
    <property type="component" value="Unplaced"/>
</dbReference>
<evidence type="ECO:0000256" key="1">
    <source>
        <dbReference type="SAM" id="MobiDB-lite"/>
    </source>
</evidence>
<dbReference type="PROSITE" id="PS50896">
    <property type="entry name" value="LISH"/>
    <property type="match status" value="1"/>
</dbReference>
<feature type="region of interest" description="Disordered" evidence="1">
    <location>
        <begin position="232"/>
        <end position="280"/>
    </location>
</feature>
<sequence>MVTSTACVPSDLFSHVYHYLVSNGFTKSAKYFKKETSIDPVHPAGPDLVEIFHCYFQNQKTKEVVEESQSAEEKTQKVEKKKKKKRKAEDENKEIKDAKKLKVESEEQKQEEEKQEEEKVKKADKKSKKEKKKKKKKQESEDEDENSKDAVEETKEEKVETKSDEVKQKEVKQKEVDEEEEEEEDEEITNDNVLNKSQQMKNAPFRRVISEDVFVRNSLRDNSFEAKIGATGDWGERANNDLKFTRGKGFRHEKTKKKRGSYKGGAINTSVNSIKFDDSD</sequence>
<keyword evidence="4" id="KW-1185">Reference proteome</keyword>
<feature type="compositionally biased region" description="Polar residues" evidence="1">
    <location>
        <begin position="190"/>
        <end position="199"/>
    </location>
</feature>
<dbReference type="Pfam" id="PF05022">
    <property type="entry name" value="SRP40_C"/>
    <property type="match status" value="1"/>
</dbReference>
<dbReference type="InterPro" id="IPR006594">
    <property type="entry name" value="LisH"/>
</dbReference>
<name>A0A7M5UYP0_9CNID</name>
<feature type="compositionally biased region" description="Basic residues" evidence="1">
    <location>
        <begin position="122"/>
        <end position="137"/>
    </location>
</feature>